<reference evidence="1 3" key="1">
    <citation type="submission" date="2017-07" db="EMBL/GenBank/DDBJ databases">
        <title>Recovery of genomes from metagenomes via a dereplication, aggregation, and scoring strategy.</title>
        <authorList>
            <person name="Sieber C.M."/>
            <person name="Probst A.J."/>
            <person name="Sharrar A."/>
            <person name="Thomas B.C."/>
            <person name="Hess M."/>
            <person name="Tringe S.G."/>
            <person name="Banfield J.F."/>
        </authorList>
    </citation>
    <scope>NUCLEOTIDE SEQUENCE [LARGE SCALE GENOMIC DNA]</scope>
    <source>
        <strain evidence="1">JGI_Cruoil_03_51_56</strain>
    </source>
</reference>
<dbReference type="PANTHER" id="PTHR42754">
    <property type="entry name" value="ENDOGLUCANASE"/>
    <property type="match status" value="1"/>
</dbReference>
<evidence type="ECO:0000313" key="1">
    <source>
        <dbReference type="EMBL" id="OYD17052.1"/>
    </source>
</evidence>
<dbReference type="PANTHER" id="PTHR42754:SF1">
    <property type="entry name" value="LIPOPROTEIN"/>
    <property type="match status" value="1"/>
</dbReference>
<gene>
    <name evidence="2" type="ORF">CH330_00310</name>
    <name evidence="1" type="ORF">CH330_01050</name>
</gene>
<dbReference type="EMBL" id="NOZP01000024">
    <property type="protein sequence ID" value="OYD17052.1"/>
    <property type="molecule type" value="Genomic_DNA"/>
</dbReference>
<protein>
    <recommendedName>
        <fullName evidence="4">Secretion system C-terminal sorting domain-containing protein</fullName>
    </recommendedName>
</protein>
<evidence type="ECO:0000313" key="3">
    <source>
        <dbReference type="Proteomes" id="UP000215559"/>
    </source>
</evidence>
<proteinExistence type="predicted"/>
<dbReference type="EMBL" id="NOZP01000006">
    <property type="protein sequence ID" value="OYD17400.1"/>
    <property type="molecule type" value="Genomic_DNA"/>
</dbReference>
<dbReference type="Proteomes" id="UP000215559">
    <property type="component" value="Unassembled WGS sequence"/>
</dbReference>
<sequence>MTIYRFRVLNSAIAILLFFLVTAMAGAQILPAMIYGDSMPERATALVEGVDPGYCMAGWTKSYGVGTPGFSNILVIKTDPLGVPLWSRVSLGDKDDEAYSMVRTSDQCYTITGWTKSYGIGIPNKNIFVLKLDASGNPVWGWVYGGELDDEAYSIIETIDNGYAVTGFTHSFGPPPYPNILVMKLGPQGMLQWAKVYWVFPDHNQDEGYAIIQTPDTGYAVVGRTKISGSTFFDPFVLKIDQLGNTQWVKIMLGEIDKDEGYSVALDLQSNILAAGFTRSWGTNPGNAADMFVAQFGMNGVPFWSRTYGWTEGDEMVLDDRSLTATSDGGSAVCGPTTSRGPGIPNPNFLILKLDPAGMPMWGRSHPSPYDPGLLSDVPLPMIQEQNGGYAIAGWTNSFPYLGGTDDFHLLTLDQNGDRPVCVEPQDPEMQETNWEPCEMVDTAFSVVIDSLKLEPVEVSYHPICQESTAVHEKTRVLPKVQSLQMQVTGDRIELNLSHAAFVTVKLFARDGRQVALLASKQFDAGKHELMLPADIASGVYLVRASANRVNVRAKVVRF</sequence>
<evidence type="ECO:0008006" key="4">
    <source>
        <dbReference type="Google" id="ProtNLM"/>
    </source>
</evidence>
<dbReference type="AlphaFoldDB" id="A0A235BXW0"/>
<comment type="caution">
    <text evidence="1">The sequence shown here is derived from an EMBL/GenBank/DDBJ whole genome shotgun (WGS) entry which is preliminary data.</text>
</comment>
<evidence type="ECO:0000313" key="2">
    <source>
        <dbReference type="EMBL" id="OYD17400.1"/>
    </source>
</evidence>
<organism evidence="1 3">
    <name type="scientific">candidate division WOR-3 bacterium JGI_Cruoil_03_51_56</name>
    <dbReference type="NCBI Taxonomy" id="1973747"/>
    <lineage>
        <taxon>Bacteria</taxon>
        <taxon>Bacteria division WOR-3</taxon>
    </lineage>
</organism>
<name>A0A235BXW0_UNCW3</name>
<accession>A0A235BXW0</accession>